<dbReference type="AlphaFoldDB" id="A0A165RT68"/>
<feature type="transmembrane region" description="Helical" evidence="2">
    <location>
        <begin position="154"/>
        <end position="181"/>
    </location>
</feature>
<dbReference type="InParanoid" id="A0A165RT68"/>
<accession>A0A165RT68</accession>
<keyword evidence="2" id="KW-0472">Membrane</keyword>
<dbReference type="Proteomes" id="UP000076761">
    <property type="component" value="Unassembled WGS sequence"/>
</dbReference>
<protein>
    <submittedName>
        <fullName evidence="3">Uncharacterized protein</fullName>
    </submittedName>
</protein>
<evidence type="ECO:0000256" key="1">
    <source>
        <dbReference type="SAM" id="MobiDB-lite"/>
    </source>
</evidence>
<organism evidence="3 4">
    <name type="scientific">Neolentinus lepideus HHB14362 ss-1</name>
    <dbReference type="NCBI Taxonomy" id="1314782"/>
    <lineage>
        <taxon>Eukaryota</taxon>
        <taxon>Fungi</taxon>
        <taxon>Dikarya</taxon>
        <taxon>Basidiomycota</taxon>
        <taxon>Agaricomycotina</taxon>
        <taxon>Agaricomycetes</taxon>
        <taxon>Gloeophyllales</taxon>
        <taxon>Gloeophyllaceae</taxon>
        <taxon>Neolentinus</taxon>
    </lineage>
</organism>
<reference evidence="3 4" key="1">
    <citation type="journal article" date="2016" name="Mol. Biol. Evol.">
        <title>Comparative Genomics of Early-Diverging Mushroom-Forming Fungi Provides Insights into the Origins of Lignocellulose Decay Capabilities.</title>
        <authorList>
            <person name="Nagy L.G."/>
            <person name="Riley R."/>
            <person name="Tritt A."/>
            <person name="Adam C."/>
            <person name="Daum C."/>
            <person name="Floudas D."/>
            <person name="Sun H."/>
            <person name="Yadav J.S."/>
            <person name="Pangilinan J."/>
            <person name="Larsson K.H."/>
            <person name="Matsuura K."/>
            <person name="Barry K."/>
            <person name="Labutti K."/>
            <person name="Kuo R."/>
            <person name="Ohm R.A."/>
            <person name="Bhattacharya S.S."/>
            <person name="Shirouzu T."/>
            <person name="Yoshinaga Y."/>
            <person name="Martin F.M."/>
            <person name="Grigoriev I.V."/>
            <person name="Hibbett D.S."/>
        </authorList>
    </citation>
    <scope>NUCLEOTIDE SEQUENCE [LARGE SCALE GENOMIC DNA]</scope>
    <source>
        <strain evidence="3 4">HHB14362 ss-1</strain>
    </source>
</reference>
<feature type="region of interest" description="Disordered" evidence="1">
    <location>
        <begin position="202"/>
        <end position="225"/>
    </location>
</feature>
<keyword evidence="2" id="KW-1133">Transmembrane helix</keyword>
<keyword evidence="4" id="KW-1185">Reference proteome</keyword>
<proteinExistence type="predicted"/>
<keyword evidence="2" id="KW-0812">Transmembrane</keyword>
<dbReference type="OrthoDB" id="2744793at2759"/>
<sequence>MGQEASGDSCSHYVPRCHNGCVGPFPSFVAWQHDSLSEACGILAIVFQTKQILLQRDTPLVVIEHTPEWTHLQQQLNAAGIALYVVSSITNVSMSGLIAFRIWKATKGIGNRKSRYLRVAWLVLETGVLYSICLVLSAIMDGLQGRNTASGPVVLGYAVLLTMSLQLIGIFPTVIILLVALRKTSDQTIVLSEKADHNASRGGQVSTIQFASPPGRNTSDASGGTHTSIELEAMHVTFDSSKRVDMLPKEEP</sequence>
<name>A0A165RT68_9AGAM</name>
<feature type="transmembrane region" description="Helical" evidence="2">
    <location>
        <begin position="81"/>
        <end position="103"/>
    </location>
</feature>
<gene>
    <name evidence="3" type="ORF">NEOLEDRAFT_449081</name>
</gene>
<evidence type="ECO:0000256" key="2">
    <source>
        <dbReference type="SAM" id="Phobius"/>
    </source>
</evidence>
<feature type="transmembrane region" description="Helical" evidence="2">
    <location>
        <begin position="115"/>
        <end position="139"/>
    </location>
</feature>
<evidence type="ECO:0000313" key="4">
    <source>
        <dbReference type="Proteomes" id="UP000076761"/>
    </source>
</evidence>
<evidence type="ECO:0000313" key="3">
    <source>
        <dbReference type="EMBL" id="KZT24238.1"/>
    </source>
</evidence>
<dbReference type="EMBL" id="KV425579">
    <property type="protein sequence ID" value="KZT24238.1"/>
    <property type="molecule type" value="Genomic_DNA"/>
</dbReference>